<dbReference type="GO" id="GO:0006352">
    <property type="term" value="P:DNA-templated transcription initiation"/>
    <property type="evidence" value="ECO:0007669"/>
    <property type="project" value="InterPro"/>
</dbReference>
<dbReference type="InterPro" id="IPR000943">
    <property type="entry name" value="RNA_pol_sigma70"/>
</dbReference>
<dbReference type="InterPro" id="IPR007624">
    <property type="entry name" value="RNA_pol_sigma70_r3"/>
</dbReference>
<accession>A0A5B1LF62</accession>
<dbReference type="PANTHER" id="PTHR30385:SF4">
    <property type="entry name" value="RNA POLYMERASE SIGMA-E FACTOR"/>
    <property type="match status" value="1"/>
</dbReference>
<dbReference type="Proteomes" id="UP000325003">
    <property type="component" value="Unassembled WGS sequence"/>
</dbReference>
<dbReference type="Gene3D" id="1.10.10.10">
    <property type="entry name" value="Winged helix-like DNA-binding domain superfamily/Winged helix DNA-binding domain"/>
    <property type="match status" value="2"/>
</dbReference>
<dbReference type="Gene3D" id="1.20.120.1810">
    <property type="match status" value="1"/>
</dbReference>
<feature type="domain" description="RNA polymerase sigma-70 region 3" evidence="5">
    <location>
        <begin position="116"/>
        <end position="157"/>
    </location>
</feature>
<dbReference type="Pfam" id="PF04545">
    <property type="entry name" value="Sigma70_r4"/>
    <property type="match status" value="1"/>
</dbReference>
<keyword evidence="1" id="KW-0805">Transcription regulation</keyword>
<evidence type="ECO:0000259" key="7">
    <source>
        <dbReference type="Pfam" id="PF04545"/>
    </source>
</evidence>
<evidence type="ECO:0000256" key="1">
    <source>
        <dbReference type="ARBA" id="ARBA00023015"/>
    </source>
</evidence>
<dbReference type="InterPro" id="IPR007630">
    <property type="entry name" value="RNA_pol_sigma70_r4"/>
</dbReference>
<dbReference type="Pfam" id="PF04542">
    <property type="entry name" value="Sigma70_r2"/>
    <property type="match status" value="1"/>
</dbReference>
<evidence type="ECO:0000256" key="4">
    <source>
        <dbReference type="ARBA" id="ARBA00023163"/>
    </source>
</evidence>
<protein>
    <submittedName>
        <fullName evidence="8">Sigma-70 family RNA polymerase sigma factor</fullName>
    </submittedName>
</protein>
<dbReference type="GO" id="GO:0016987">
    <property type="term" value="F:sigma factor activity"/>
    <property type="evidence" value="ECO:0007669"/>
    <property type="project" value="UniProtKB-KW"/>
</dbReference>
<name>A0A5B1LF62_9ACTN</name>
<keyword evidence="3" id="KW-0238">DNA-binding</keyword>
<dbReference type="AlphaFoldDB" id="A0A5B1LF62"/>
<proteinExistence type="predicted"/>
<dbReference type="GO" id="GO:0003677">
    <property type="term" value="F:DNA binding"/>
    <property type="evidence" value="ECO:0007669"/>
    <property type="project" value="UniProtKB-KW"/>
</dbReference>
<dbReference type="Pfam" id="PF04539">
    <property type="entry name" value="Sigma70_r3"/>
    <property type="match status" value="1"/>
</dbReference>
<organism evidence="8 9">
    <name type="scientific">Nocardioides humilatus</name>
    <dbReference type="NCBI Taxonomy" id="2607660"/>
    <lineage>
        <taxon>Bacteria</taxon>
        <taxon>Bacillati</taxon>
        <taxon>Actinomycetota</taxon>
        <taxon>Actinomycetes</taxon>
        <taxon>Propionibacteriales</taxon>
        <taxon>Nocardioidaceae</taxon>
        <taxon>Nocardioides</taxon>
    </lineage>
</organism>
<sequence>MPATTVTTDERKQRTAALLAEAVDAEPADRARLLDEVIVLNIPVAHALASRYRNRGQARDELEQVACLALTRAVQNFDPARGDDLLVFAVPSILGELKRYFRDITWTIRPPRRLQELRPRVTEAEERLTQLLGRPPRPQELADDLGCTTEDVLESYECATLSSPDSLHETAPGGDAGFSWIDRLATDEVGYDRSEAIAVLAPACKRLKERDRKILRMRFYEQKTQQQIADELGVTQVQVSRLLQRILTDLRTSITGRRGRTTTTKAA</sequence>
<evidence type="ECO:0000259" key="6">
    <source>
        <dbReference type="Pfam" id="PF04542"/>
    </source>
</evidence>
<keyword evidence="4" id="KW-0804">Transcription</keyword>
<evidence type="ECO:0000256" key="2">
    <source>
        <dbReference type="ARBA" id="ARBA00023082"/>
    </source>
</evidence>
<feature type="domain" description="RNA polymerase sigma-70 region 2" evidence="6">
    <location>
        <begin position="41"/>
        <end position="106"/>
    </location>
</feature>
<dbReference type="InterPro" id="IPR013324">
    <property type="entry name" value="RNA_pol_sigma_r3/r4-like"/>
</dbReference>
<dbReference type="SUPFAM" id="SSF88659">
    <property type="entry name" value="Sigma3 and sigma4 domains of RNA polymerase sigma factors"/>
    <property type="match status" value="2"/>
</dbReference>
<dbReference type="PANTHER" id="PTHR30385">
    <property type="entry name" value="SIGMA FACTOR F FLAGELLAR"/>
    <property type="match status" value="1"/>
</dbReference>
<dbReference type="PRINTS" id="PR00046">
    <property type="entry name" value="SIGMA70FCT"/>
</dbReference>
<dbReference type="InterPro" id="IPR013325">
    <property type="entry name" value="RNA_pol_sigma_r2"/>
</dbReference>
<gene>
    <name evidence="8" type="ORF">F0U44_12570</name>
</gene>
<feature type="domain" description="RNA polymerase sigma-70 region 4" evidence="7">
    <location>
        <begin position="205"/>
        <end position="251"/>
    </location>
</feature>
<dbReference type="InterPro" id="IPR007627">
    <property type="entry name" value="RNA_pol_sigma70_r2"/>
</dbReference>
<dbReference type="EMBL" id="VUJV01000003">
    <property type="protein sequence ID" value="KAA1419273.1"/>
    <property type="molecule type" value="Genomic_DNA"/>
</dbReference>
<reference evidence="8 9" key="2">
    <citation type="submission" date="2019-09" db="EMBL/GenBank/DDBJ databases">
        <authorList>
            <person name="Jin C."/>
        </authorList>
    </citation>
    <scope>NUCLEOTIDE SEQUENCE [LARGE SCALE GENOMIC DNA]</scope>
    <source>
        <strain evidence="8 9">BN130099</strain>
    </source>
</reference>
<dbReference type="NCBIfam" id="TIGR02937">
    <property type="entry name" value="sigma70-ECF"/>
    <property type="match status" value="1"/>
</dbReference>
<dbReference type="CDD" id="cd06171">
    <property type="entry name" value="Sigma70_r4"/>
    <property type="match status" value="1"/>
</dbReference>
<evidence type="ECO:0000259" key="5">
    <source>
        <dbReference type="Pfam" id="PF04539"/>
    </source>
</evidence>
<evidence type="ECO:0000313" key="9">
    <source>
        <dbReference type="Proteomes" id="UP000325003"/>
    </source>
</evidence>
<keyword evidence="9" id="KW-1185">Reference proteome</keyword>
<dbReference type="InterPro" id="IPR014284">
    <property type="entry name" value="RNA_pol_sigma-70_dom"/>
</dbReference>
<reference evidence="8 9" key="1">
    <citation type="submission" date="2019-09" db="EMBL/GenBank/DDBJ databases">
        <title>Nocardioides panacisoli sp. nov., isolated from the soil of a ginseng field.</title>
        <authorList>
            <person name="Cho C."/>
        </authorList>
    </citation>
    <scope>NUCLEOTIDE SEQUENCE [LARGE SCALE GENOMIC DNA]</scope>
    <source>
        <strain evidence="8 9">BN130099</strain>
    </source>
</reference>
<dbReference type="InterPro" id="IPR036388">
    <property type="entry name" value="WH-like_DNA-bd_sf"/>
</dbReference>
<comment type="caution">
    <text evidence="8">The sequence shown here is derived from an EMBL/GenBank/DDBJ whole genome shotgun (WGS) entry which is preliminary data.</text>
</comment>
<keyword evidence="2" id="KW-0731">Sigma factor</keyword>
<evidence type="ECO:0000256" key="3">
    <source>
        <dbReference type="ARBA" id="ARBA00023125"/>
    </source>
</evidence>
<evidence type="ECO:0000313" key="8">
    <source>
        <dbReference type="EMBL" id="KAA1419273.1"/>
    </source>
</evidence>
<dbReference type="SUPFAM" id="SSF88946">
    <property type="entry name" value="Sigma2 domain of RNA polymerase sigma factors"/>
    <property type="match status" value="1"/>
</dbReference>